<dbReference type="PANTHER" id="PTHR43030">
    <property type="entry name" value="PHOSPHOENOLPYRUVATE SYNTHASE"/>
    <property type="match status" value="1"/>
</dbReference>
<name>A0A7C9BEE9_9BACT</name>
<evidence type="ECO:0000256" key="3">
    <source>
        <dbReference type="ARBA" id="ARBA00004742"/>
    </source>
</evidence>
<dbReference type="GO" id="GO:0005524">
    <property type="term" value="F:ATP binding"/>
    <property type="evidence" value="ECO:0007669"/>
    <property type="project" value="UniProtKB-KW"/>
</dbReference>
<comment type="similarity">
    <text evidence="4">Belongs to the PEP-utilizing enzyme family.</text>
</comment>
<evidence type="ECO:0000256" key="14">
    <source>
        <dbReference type="ARBA" id="ARBA00047700"/>
    </source>
</evidence>
<dbReference type="Proteomes" id="UP000479293">
    <property type="component" value="Unassembled WGS sequence"/>
</dbReference>
<comment type="function">
    <text evidence="2">Catalyzes the phosphorylation of pyruvate to phosphoenolpyruvate.</text>
</comment>
<dbReference type="InterPro" id="IPR013815">
    <property type="entry name" value="ATP_grasp_subdomain_1"/>
</dbReference>
<dbReference type="AlphaFoldDB" id="A0A7C9BEE9"/>
<proteinExistence type="inferred from homology"/>
<keyword evidence="8" id="KW-0479">Metal-binding</keyword>
<evidence type="ECO:0000256" key="4">
    <source>
        <dbReference type="ARBA" id="ARBA00007837"/>
    </source>
</evidence>
<evidence type="ECO:0000313" key="18">
    <source>
        <dbReference type="Proteomes" id="UP000479293"/>
    </source>
</evidence>
<dbReference type="InterPro" id="IPR002192">
    <property type="entry name" value="PPDK_AMP/ATP-bd"/>
</dbReference>
<sequence length="506" mass="55780">MRLYFWFIHQTEPPMKPVVLPFKEIDNTMIHLVGGKNASLGEMFSRLGGKGVQVPDGFAITTAAFNDFIAENQLEKPIRAVLVELDTIYYTNLGAVGERIRALISKAEIPSGIANDIRQAYRILGDKSAGTIQVAVRSSATAEDLVSASFAGQHESFLNIRSEVELLQACLDCYASLYTDRAIKYRNDHGFDHMKVALSVGVQRMIRSDLACSGVCFTIDPDSGHTNVMLVTGGWGLGENIVLGNVNPDEYYVFKPSIGKRNAVLSRKVGEKSETMVYSELPGHRNTVNVPTPPERRTQLTLNDDEVNRLAAWASIVEEHYGRAMDIEWAKDGLDNGLYIVQARPVTALLDTALTTVIDYRLDDSGPVLCWGYGIGHRIVSGTARVVLSPRDAPADLGAGDILITDITSPDWDPIRASPVLGVWHRAPHRIGNGPGGTLAQGRPRRPWSRRYSDNRYHFARLGSDSEKSICHCHQPGRAYQSRSHCGPGGRRAGSSRYQRSHRCDP</sequence>
<organism evidence="17 18">
    <name type="scientific">Salmonirosea aquatica</name>
    <dbReference type="NCBI Taxonomy" id="2654236"/>
    <lineage>
        <taxon>Bacteria</taxon>
        <taxon>Pseudomonadati</taxon>
        <taxon>Bacteroidota</taxon>
        <taxon>Cytophagia</taxon>
        <taxon>Cytophagales</taxon>
        <taxon>Spirosomataceae</taxon>
        <taxon>Salmonirosea</taxon>
    </lineage>
</organism>
<evidence type="ECO:0000256" key="12">
    <source>
        <dbReference type="ARBA" id="ARBA00022842"/>
    </source>
</evidence>
<gene>
    <name evidence="17" type="ORF">GBK04_00545</name>
</gene>
<dbReference type="GO" id="GO:0008986">
    <property type="term" value="F:pyruvate, water dikinase activity"/>
    <property type="evidence" value="ECO:0007669"/>
    <property type="project" value="UniProtKB-EC"/>
</dbReference>
<dbReference type="SUPFAM" id="SSF56059">
    <property type="entry name" value="Glutathione synthetase ATP-binding domain-like"/>
    <property type="match status" value="1"/>
</dbReference>
<keyword evidence="11" id="KW-0067">ATP-binding</keyword>
<keyword evidence="18" id="KW-1185">Reference proteome</keyword>
<evidence type="ECO:0000256" key="10">
    <source>
        <dbReference type="ARBA" id="ARBA00022777"/>
    </source>
</evidence>
<evidence type="ECO:0000256" key="13">
    <source>
        <dbReference type="ARBA" id="ARBA00033470"/>
    </source>
</evidence>
<dbReference type="InterPro" id="IPR006319">
    <property type="entry name" value="PEP_synth"/>
</dbReference>
<dbReference type="GO" id="GO:0046872">
    <property type="term" value="F:metal ion binding"/>
    <property type="evidence" value="ECO:0007669"/>
    <property type="project" value="UniProtKB-KW"/>
</dbReference>
<feature type="region of interest" description="Disordered" evidence="15">
    <location>
        <begin position="478"/>
        <end position="506"/>
    </location>
</feature>
<evidence type="ECO:0000256" key="5">
    <source>
        <dbReference type="ARBA" id="ARBA00011996"/>
    </source>
</evidence>
<evidence type="ECO:0000256" key="11">
    <source>
        <dbReference type="ARBA" id="ARBA00022840"/>
    </source>
</evidence>
<comment type="caution">
    <text evidence="17">The sequence shown here is derived from an EMBL/GenBank/DDBJ whole genome shotgun (WGS) entry which is preliminary data.</text>
</comment>
<keyword evidence="12" id="KW-0460">Magnesium</keyword>
<keyword evidence="7" id="KW-0808">Transferase</keyword>
<keyword evidence="10" id="KW-0418">Kinase</keyword>
<dbReference type="Pfam" id="PF01326">
    <property type="entry name" value="PPDK_N"/>
    <property type="match status" value="1"/>
</dbReference>
<comment type="pathway">
    <text evidence="3">Carbohydrate biosynthesis; gluconeogenesis.</text>
</comment>
<dbReference type="Gene3D" id="3.30.1490.20">
    <property type="entry name" value="ATP-grasp fold, A domain"/>
    <property type="match status" value="1"/>
</dbReference>
<keyword evidence="9" id="KW-0547">Nucleotide-binding</keyword>
<evidence type="ECO:0000256" key="1">
    <source>
        <dbReference type="ARBA" id="ARBA00001946"/>
    </source>
</evidence>
<evidence type="ECO:0000256" key="6">
    <source>
        <dbReference type="ARBA" id="ARBA00021623"/>
    </source>
</evidence>
<evidence type="ECO:0000256" key="8">
    <source>
        <dbReference type="ARBA" id="ARBA00022723"/>
    </source>
</evidence>
<protein>
    <recommendedName>
        <fullName evidence="6">Phosphoenolpyruvate synthase</fullName>
        <ecNumber evidence="5">2.7.9.2</ecNumber>
    </recommendedName>
    <alternativeName>
        <fullName evidence="13">Pyruvate, water dikinase</fullName>
    </alternativeName>
</protein>
<evidence type="ECO:0000259" key="16">
    <source>
        <dbReference type="Pfam" id="PF01326"/>
    </source>
</evidence>
<reference evidence="17 18" key="1">
    <citation type="submission" date="2019-10" db="EMBL/GenBank/DDBJ databases">
        <title>Draft Genome Sequence of Cytophagaceae sp. SJW1-29.</title>
        <authorList>
            <person name="Choi A."/>
        </authorList>
    </citation>
    <scope>NUCLEOTIDE SEQUENCE [LARGE SCALE GENOMIC DNA]</scope>
    <source>
        <strain evidence="17 18">SJW1-29</strain>
    </source>
</reference>
<evidence type="ECO:0000313" key="17">
    <source>
        <dbReference type="EMBL" id="MPR31874.1"/>
    </source>
</evidence>
<dbReference type="FunFam" id="3.30.1490.20:FF:000010">
    <property type="entry name" value="Phosphoenolpyruvate synthase"/>
    <property type="match status" value="1"/>
</dbReference>
<evidence type="ECO:0000256" key="2">
    <source>
        <dbReference type="ARBA" id="ARBA00002988"/>
    </source>
</evidence>
<comment type="catalytic activity">
    <reaction evidence="14">
        <text>pyruvate + ATP + H2O = phosphoenolpyruvate + AMP + phosphate + 2 H(+)</text>
        <dbReference type="Rhea" id="RHEA:11364"/>
        <dbReference type="ChEBI" id="CHEBI:15361"/>
        <dbReference type="ChEBI" id="CHEBI:15377"/>
        <dbReference type="ChEBI" id="CHEBI:15378"/>
        <dbReference type="ChEBI" id="CHEBI:30616"/>
        <dbReference type="ChEBI" id="CHEBI:43474"/>
        <dbReference type="ChEBI" id="CHEBI:58702"/>
        <dbReference type="ChEBI" id="CHEBI:456215"/>
        <dbReference type="EC" id="2.7.9.2"/>
    </reaction>
</comment>
<dbReference type="GO" id="GO:0006094">
    <property type="term" value="P:gluconeogenesis"/>
    <property type="evidence" value="ECO:0007669"/>
    <property type="project" value="UniProtKB-UniPathway"/>
</dbReference>
<feature type="domain" description="Pyruvate phosphate dikinase AMP/ATP-binding" evidence="16">
    <location>
        <begin position="31"/>
        <end position="349"/>
    </location>
</feature>
<dbReference type="EC" id="2.7.9.2" evidence="5"/>
<evidence type="ECO:0000256" key="7">
    <source>
        <dbReference type="ARBA" id="ARBA00022679"/>
    </source>
</evidence>
<accession>A0A7C9BEE9</accession>
<dbReference type="PANTHER" id="PTHR43030:SF1">
    <property type="entry name" value="PHOSPHOENOLPYRUVATE SYNTHASE"/>
    <property type="match status" value="1"/>
</dbReference>
<dbReference type="UniPathway" id="UPA00138"/>
<comment type="cofactor">
    <cofactor evidence="1">
        <name>Mg(2+)</name>
        <dbReference type="ChEBI" id="CHEBI:18420"/>
    </cofactor>
</comment>
<evidence type="ECO:0000256" key="9">
    <source>
        <dbReference type="ARBA" id="ARBA00022741"/>
    </source>
</evidence>
<evidence type="ECO:0000256" key="15">
    <source>
        <dbReference type="SAM" id="MobiDB-lite"/>
    </source>
</evidence>
<dbReference type="EMBL" id="WHLY01000001">
    <property type="protein sequence ID" value="MPR31874.1"/>
    <property type="molecule type" value="Genomic_DNA"/>
</dbReference>
<dbReference type="Gene3D" id="3.30.470.20">
    <property type="entry name" value="ATP-grasp fold, B domain"/>
    <property type="match status" value="1"/>
</dbReference>